<evidence type="ECO:0000259" key="1">
    <source>
        <dbReference type="Pfam" id="PF13358"/>
    </source>
</evidence>
<dbReference type="PANTHER" id="PTHR46564">
    <property type="entry name" value="TRANSPOSASE"/>
    <property type="match status" value="1"/>
</dbReference>
<dbReference type="InterPro" id="IPR038717">
    <property type="entry name" value="Tc1-like_DDE_dom"/>
</dbReference>
<dbReference type="InterPro" id="IPR036397">
    <property type="entry name" value="RNaseH_sf"/>
</dbReference>
<organism evidence="2 3">
    <name type="scientific">Mycena sanguinolenta</name>
    <dbReference type="NCBI Taxonomy" id="230812"/>
    <lineage>
        <taxon>Eukaryota</taxon>
        <taxon>Fungi</taxon>
        <taxon>Dikarya</taxon>
        <taxon>Basidiomycota</taxon>
        <taxon>Agaricomycotina</taxon>
        <taxon>Agaricomycetes</taxon>
        <taxon>Agaricomycetidae</taxon>
        <taxon>Agaricales</taxon>
        <taxon>Marasmiineae</taxon>
        <taxon>Mycenaceae</taxon>
        <taxon>Mycena</taxon>
    </lineage>
</organism>
<dbReference type="Gene3D" id="3.30.420.10">
    <property type="entry name" value="Ribonuclease H-like superfamily/Ribonuclease H"/>
    <property type="match status" value="1"/>
</dbReference>
<dbReference type="Pfam" id="PF13358">
    <property type="entry name" value="DDE_3"/>
    <property type="match status" value="1"/>
</dbReference>
<dbReference type="SUPFAM" id="SSF53098">
    <property type="entry name" value="Ribonuclease H-like"/>
    <property type="match status" value="1"/>
</dbReference>
<dbReference type="PANTHER" id="PTHR46564:SF1">
    <property type="entry name" value="TRANSPOSASE"/>
    <property type="match status" value="1"/>
</dbReference>
<dbReference type="GO" id="GO:0004519">
    <property type="term" value="F:endonuclease activity"/>
    <property type="evidence" value="ECO:0007669"/>
    <property type="project" value="UniProtKB-KW"/>
</dbReference>
<gene>
    <name evidence="2" type="ORF">MSAN_00282800</name>
</gene>
<dbReference type="GO" id="GO:0003676">
    <property type="term" value="F:nucleic acid binding"/>
    <property type="evidence" value="ECO:0007669"/>
    <property type="project" value="InterPro"/>
</dbReference>
<protein>
    <submittedName>
        <fullName evidence="2">DDE family endonuclease</fullName>
    </submittedName>
</protein>
<dbReference type="EMBL" id="JACAZH010000002">
    <property type="protein sequence ID" value="KAF7374023.1"/>
    <property type="molecule type" value="Genomic_DNA"/>
</dbReference>
<sequence>MLHRNSTMSNLVPLVQQADVARLLRISVRSVENILARYRSDSQGLSEPTLRVRGRRRILRVTDVDFLVGLIERTPDMYLYEMKAELRELCDVDVSRVAAQRDEEARTNFEIYMATTYRADQLLFVDEAACNRNTAKRGWGWALVGEEARRHDIYIRGVKCVVIHFLFSLFHDLSGILSCPLFLWMVSYVLAGSYTAATFNSFIDGLLDNMNPYPGPNSVIVMDNASIHKSAALHPMIEQRGMRLEYLPPYSPDYDPIEEGFSTLKVWIRAHRDYTDGPLAAAPNADSPYAMLWRAVFESMTADKAREWFAHAGYL</sequence>
<evidence type="ECO:0000313" key="2">
    <source>
        <dbReference type="EMBL" id="KAF7374023.1"/>
    </source>
</evidence>
<reference evidence="2" key="1">
    <citation type="submission" date="2020-05" db="EMBL/GenBank/DDBJ databases">
        <title>Mycena genomes resolve the evolution of fungal bioluminescence.</title>
        <authorList>
            <person name="Tsai I.J."/>
        </authorList>
    </citation>
    <scope>NUCLEOTIDE SEQUENCE</scope>
    <source>
        <strain evidence="2">160909Yilan</strain>
    </source>
</reference>
<keyword evidence="2" id="KW-0255">Endonuclease</keyword>
<keyword evidence="3" id="KW-1185">Reference proteome</keyword>
<feature type="domain" description="Tc1-like transposase DDE" evidence="1">
    <location>
        <begin position="121"/>
        <end position="275"/>
    </location>
</feature>
<comment type="caution">
    <text evidence="2">The sequence shown here is derived from an EMBL/GenBank/DDBJ whole genome shotgun (WGS) entry which is preliminary data.</text>
</comment>
<dbReference type="Proteomes" id="UP000623467">
    <property type="component" value="Unassembled WGS sequence"/>
</dbReference>
<accession>A0A8H7DJ00</accession>
<proteinExistence type="predicted"/>
<dbReference type="InterPro" id="IPR009057">
    <property type="entry name" value="Homeodomain-like_sf"/>
</dbReference>
<name>A0A8H7DJ00_9AGAR</name>
<dbReference type="OrthoDB" id="2266637at2759"/>
<dbReference type="InterPro" id="IPR012337">
    <property type="entry name" value="RNaseH-like_sf"/>
</dbReference>
<keyword evidence="2" id="KW-0540">Nuclease</keyword>
<keyword evidence="2" id="KW-0378">Hydrolase</keyword>
<dbReference type="SUPFAM" id="SSF46689">
    <property type="entry name" value="Homeodomain-like"/>
    <property type="match status" value="1"/>
</dbReference>
<dbReference type="AlphaFoldDB" id="A0A8H7DJ00"/>
<evidence type="ECO:0000313" key="3">
    <source>
        <dbReference type="Proteomes" id="UP000623467"/>
    </source>
</evidence>